<keyword evidence="3" id="KW-1185">Reference proteome</keyword>
<dbReference type="Proteomes" id="UP000190162">
    <property type="component" value="Unassembled WGS sequence"/>
</dbReference>
<dbReference type="EMBL" id="FUXU01000003">
    <property type="protein sequence ID" value="SKA45706.1"/>
    <property type="molecule type" value="Genomic_DNA"/>
</dbReference>
<protein>
    <submittedName>
        <fullName evidence="2">AMP-binding enzyme</fullName>
    </submittedName>
</protein>
<sequence length="253" mass="28403">MGLSTFSQLMAVNSRHYVTTDQENTQTWPCFQRDVEALYRVFENDSRKRWALCLDDSYHMALACLALAHAEKTIVVPGNLRPSALAELSDAYDGVVTDTAAITVLGKQSVTLPVETTSTEHIPLPTFNDKDIQLILYTSGSSGTPKAIIKSLHQLHVEIDTLEQTWGNTLGESAVVSTVSHQHIYGLLFRVFWPLFAHRPFARTNIDYVQQSPLDHTLPLTLISSPAQLKRLNPNDPAFHCKGYVKHIPYRFQ</sequence>
<accession>A0A1T4TZ17</accession>
<dbReference type="AlphaFoldDB" id="A0A1T4TZ17"/>
<reference evidence="3" key="1">
    <citation type="submission" date="2017-02" db="EMBL/GenBank/DDBJ databases">
        <authorList>
            <person name="Varghese N."/>
            <person name="Submissions S."/>
        </authorList>
    </citation>
    <scope>NUCLEOTIDE SEQUENCE [LARGE SCALE GENOMIC DNA]</scope>
    <source>
        <strain evidence="3">DSM 22720</strain>
    </source>
</reference>
<dbReference type="InterPro" id="IPR042099">
    <property type="entry name" value="ANL_N_sf"/>
</dbReference>
<evidence type="ECO:0000313" key="3">
    <source>
        <dbReference type="Proteomes" id="UP000190162"/>
    </source>
</evidence>
<name>A0A1T4TZ17_9GAMM</name>
<dbReference type="PROSITE" id="PS00455">
    <property type="entry name" value="AMP_BINDING"/>
    <property type="match status" value="1"/>
</dbReference>
<dbReference type="InterPro" id="IPR020845">
    <property type="entry name" value="AMP-binding_CS"/>
</dbReference>
<evidence type="ECO:0000313" key="2">
    <source>
        <dbReference type="EMBL" id="SKA45706.1"/>
    </source>
</evidence>
<dbReference type="SUPFAM" id="SSF56801">
    <property type="entry name" value="Acetyl-CoA synthetase-like"/>
    <property type="match status" value="1"/>
</dbReference>
<dbReference type="RefSeq" id="WP_078750941.1">
    <property type="nucleotide sequence ID" value="NZ_FUXU01000003.1"/>
</dbReference>
<dbReference type="Pfam" id="PF00501">
    <property type="entry name" value="AMP-binding"/>
    <property type="match status" value="1"/>
</dbReference>
<feature type="domain" description="AMP-dependent synthetase/ligase" evidence="1">
    <location>
        <begin position="112"/>
        <end position="196"/>
    </location>
</feature>
<organism evidence="2 3">
    <name type="scientific">Enterovibrio nigricans DSM 22720</name>
    <dbReference type="NCBI Taxonomy" id="1121868"/>
    <lineage>
        <taxon>Bacteria</taxon>
        <taxon>Pseudomonadati</taxon>
        <taxon>Pseudomonadota</taxon>
        <taxon>Gammaproteobacteria</taxon>
        <taxon>Vibrionales</taxon>
        <taxon>Vibrionaceae</taxon>
        <taxon>Enterovibrio</taxon>
    </lineage>
</organism>
<gene>
    <name evidence="2" type="ORF">SAMN02745132_00397</name>
</gene>
<proteinExistence type="predicted"/>
<dbReference type="InterPro" id="IPR000873">
    <property type="entry name" value="AMP-dep_synth/lig_dom"/>
</dbReference>
<dbReference type="Gene3D" id="3.40.50.12780">
    <property type="entry name" value="N-terminal domain of ligase-like"/>
    <property type="match status" value="1"/>
</dbReference>
<evidence type="ECO:0000259" key="1">
    <source>
        <dbReference type="Pfam" id="PF00501"/>
    </source>
</evidence>